<accession>A0A9K3MVW0</accession>
<dbReference type="AlphaFoldDB" id="A0A9K3MVW0"/>
<sequence>MNQQFSTPYGFSLALVSSAPYKSTKDIGIHLIRHAHRVASFLVGSVTFCRLPAVCL</sequence>
<reference evidence="1" key="1">
    <citation type="journal article" date="2017" name="Nature">
        <title>The sunflower genome provides insights into oil metabolism, flowering and Asterid evolution.</title>
        <authorList>
            <person name="Badouin H."/>
            <person name="Gouzy J."/>
            <person name="Grassa C.J."/>
            <person name="Murat F."/>
            <person name="Staton S.E."/>
            <person name="Cottret L."/>
            <person name="Lelandais-Briere C."/>
            <person name="Owens G.L."/>
            <person name="Carrere S."/>
            <person name="Mayjonade B."/>
            <person name="Legrand L."/>
            <person name="Gill N."/>
            <person name="Kane N.C."/>
            <person name="Bowers J.E."/>
            <person name="Hubner S."/>
            <person name="Bellec A."/>
            <person name="Berard A."/>
            <person name="Berges H."/>
            <person name="Blanchet N."/>
            <person name="Boniface M.C."/>
            <person name="Brunel D."/>
            <person name="Catrice O."/>
            <person name="Chaidir N."/>
            <person name="Claudel C."/>
            <person name="Donnadieu C."/>
            <person name="Faraut T."/>
            <person name="Fievet G."/>
            <person name="Helmstetter N."/>
            <person name="King M."/>
            <person name="Knapp S.J."/>
            <person name="Lai Z."/>
            <person name="Le Paslier M.C."/>
            <person name="Lippi Y."/>
            <person name="Lorenzon L."/>
            <person name="Mandel J.R."/>
            <person name="Marage G."/>
            <person name="Marchand G."/>
            <person name="Marquand E."/>
            <person name="Bret-Mestries E."/>
            <person name="Morien E."/>
            <person name="Nambeesan S."/>
            <person name="Nguyen T."/>
            <person name="Pegot-Espagnet P."/>
            <person name="Pouilly N."/>
            <person name="Raftis F."/>
            <person name="Sallet E."/>
            <person name="Schiex T."/>
            <person name="Thomas J."/>
            <person name="Vandecasteele C."/>
            <person name="Vares D."/>
            <person name="Vear F."/>
            <person name="Vautrin S."/>
            <person name="Crespi M."/>
            <person name="Mangin B."/>
            <person name="Burke J.M."/>
            <person name="Salse J."/>
            <person name="Munos S."/>
            <person name="Vincourt P."/>
            <person name="Rieseberg L.H."/>
            <person name="Langlade N.B."/>
        </authorList>
    </citation>
    <scope>NUCLEOTIDE SEQUENCE</scope>
    <source>
        <tissue evidence="1">Leaves</tissue>
    </source>
</reference>
<evidence type="ECO:0000313" key="1">
    <source>
        <dbReference type="EMBL" id="KAF5777726.1"/>
    </source>
</evidence>
<keyword evidence="2" id="KW-1185">Reference proteome</keyword>
<proteinExistence type="predicted"/>
<protein>
    <submittedName>
        <fullName evidence="1">Uncharacterized protein</fullName>
    </submittedName>
</protein>
<comment type="caution">
    <text evidence="1">The sequence shown here is derived from an EMBL/GenBank/DDBJ whole genome shotgun (WGS) entry which is preliminary data.</text>
</comment>
<gene>
    <name evidence="1" type="ORF">HanXRQr2_Chr12g0539111</name>
</gene>
<dbReference type="Gramene" id="mRNA:HanXRQr2_Chr12g0539111">
    <property type="protein sequence ID" value="CDS:HanXRQr2_Chr12g0539111.1"/>
    <property type="gene ID" value="HanXRQr2_Chr12g0539111"/>
</dbReference>
<evidence type="ECO:0000313" key="2">
    <source>
        <dbReference type="Proteomes" id="UP000215914"/>
    </source>
</evidence>
<reference evidence="1" key="2">
    <citation type="submission" date="2020-06" db="EMBL/GenBank/DDBJ databases">
        <title>Helianthus annuus Genome sequencing and assembly Release 2.</title>
        <authorList>
            <person name="Gouzy J."/>
            <person name="Langlade N."/>
            <person name="Munos S."/>
        </authorList>
    </citation>
    <scope>NUCLEOTIDE SEQUENCE</scope>
    <source>
        <tissue evidence="1">Leaves</tissue>
    </source>
</reference>
<organism evidence="1 2">
    <name type="scientific">Helianthus annuus</name>
    <name type="common">Common sunflower</name>
    <dbReference type="NCBI Taxonomy" id="4232"/>
    <lineage>
        <taxon>Eukaryota</taxon>
        <taxon>Viridiplantae</taxon>
        <taxon>Streptophyta</taxon>
        <taxon>Embryophyta</taxon>
        <taxon>Tracheophyta</taxon>
        <taxon>Spermatophyta</taxon>
        <taxon>Magnoliopsida</taxon>
        <taxon>eudicotyledons</taxon>
        <taxon>Gunneridae</taxon>
        <taxon>Pentapetalae</taxon>
        <taxon>asterids</taxon>
        <taxon>campanulids</taxon>
        <taxon>Asterales</taxon>
        <taxon>Asteraceae</taxon>
        <taxon>Asteroideae</taxon>
        <taxon>Heliantheae alliance</taxon>
        <taxon>Heliantheae</taxon>
        <taxon>Helianthus</taxon>
    </lineage>
</organism>
<name>A0A9K3MVW0_HELAN</name>
<dbReference type="EMBL" id="MNCJ02000327">
    <property type="protein sequence ID" value="KAF5777726.1"/>
    <property type="molecule type" value="Genomic_DNA"/>
</dbReference>
<dbReference type="Proteomes" id="UP000215914">
    <property type="component" value="Unassembled WGS sequence"/>
</dbReference>